<feature type="domain" description="Inner membrane protein YgaP-like transmembrane" evidence="1">
    <location>
        <begin position="24"/>
        <end position="82"/>
    </location>
</feature>
<accession>A0A419S472</accession>
<dbReference type="OrthoDB" id="9797595at2"/>
<dbReference type="RefSeq" id="WP_120182462.1">
    <property type="nucleotide sequence ID" value="NZ_MBTA01000026.1"/>
</dbReference>
<name>A0A419S472_9SPHI</name>
<organism evidence="2 3">
    <name type="scientific">Pelobium manganitolerans</name>
    <dbReference type="NCBI Taxonomy" id="1842495"/>
    <lineage>
        <taxon>Bacteria</taxon>
        <taxon>Pseudomonadati</taxon>
        <taxon>Bacteroidota</taxon>
        <taxon>Sphingobacteriia</taxon>
        <taxon>Sphingobacteriales</taxon>
        <taxon>Sphingobacteriaceae</taxon>
        <taxon>Pelobium</taxon>
    </lineage>
</organism>
<evidence type="ECO:0000259" key="1">
    <source>
        <dbReference type="Pfam" id="PF11127"/>
    </source>
</evidence>
<keyword evidence="3" id="KW-1185">Reference proteome</keyword>
<dbReference type="AlphaFoldDB" id="A0A419S472"/>
<gene>
    <name evidence="2" type="ORF">BCY91_08275</name>
</gene>
<sequence>MITDKIEEVTQSLEDTLLQEDIFTNISKTERILSMASGSYIFLKGVSNIFSSPLLATTELILGFGLLQRGVTGHCPVTERLENSKLGSTSVVVVER</sequence>
<dbReference type="Pfam" id="PF11127">
    <property type="entry name" value="YgaP-like_TM"/>
    <property type="match status" value="1"/>
</dbReference>
<dbReference type="Gene3D" id="6.10.140.1340">
    <property type="match status" value="1"/>
</dbReference>
<dbReference type="EMBL" id="MBTA01000026">
    <property type="protein sequence ID" value="RKD14457.1"/>
    <property type="molecule type" value="Genomic_DNA"/>
</dbReference>
<comment type="caution">
    <text evidence="2">The sequence shown here is derived from an EMBL/GenBank/DDBJ whole genome shotgun (WGS) entry which is preliminary data.</text>
</comment>
<evidence type="ECO:0000313" key="2">
    <source>
        <dbReference type="EMBL" id="RKD14457.1"/>
    </source>
</evidence>
<protein>
    <recommendedName>
        <fullName evidence="1">Inner membrane protein YgaP-like transmembrane domain-containing protein</fullName>
    </recommendedName>
</protein>
<proteinExistence type="predicted"/>
<dbReference type="InterPro" id="IPR021309">
    <property type="entry name" value="YgaP-like_TM"/>
</dbReference>
<evidence type="ECO:0000313" key="3">
    <source>
        <dbReference type="Proteomes" id="UP000283433"/>
    </source>
</evidence>
<dbReference type="Proteomes" id="UP000283433">
    <property type="component" value="Unassembled WGS sequence"/>
</dbReference>
<reference evidence="2 3" key="1">
    <citation type="submission" date="2016-07" db="EMBL/GenBank/DDBJ databases">
        <title>Genome of Pelobium manganitolerans.</title>
        <authorList>
            <person name="Wu S."/>
            <person name="Wang G."/>
        </authorList>
    </citation>
    <scope>NUCLEOTIDE SEQUENCE [LARGE SCALE GENOMIC DNA]</scope>
    <source>
        <strain evidence="2 3">YS-25</strain>
    </source>
</reference>